<dbReference type="PROSITE" id="PS00101">
    <property type="entry name" value="HEXAPEP_TRANSFERASES"/>
    <property type="match status" value="1"/>
</dbReference>
<name>A0A1J4KW31_9EUKA</name>
<evidence type="ECO:0000313" key="3">
    <source>
        <dbReference type="Proteomes" id="UP000179807"/>
    </source>
</evidence>
<evidence type="ECO:0000256" key="1">
    <source>
        <dbReference type="ARBA" id="ARBA00022679"/>
    </source>
</evidence>
<keyword evidence="3" id="KW-1185">Reference proteome</keyword>
<comment type="caution">
    <text evidence="2">The sequence shown here is derived from an EMBL/GenBank/DDBJ whole genome shotgun (WGS) entry which is preliminary data.</text>
</comment>
<dbReference type="GO" id="GO:0016740">
    <property type="term" value="F:transferase activity"/>
    <property type="evidence" value="ECO:0007669"/>
    <property type="project" value="UniProtKB-KW"/>
</dbReference>
<evidence type="ECO:0000313" key="2">
    <source>
        <dbReference type="EMBL" id="OHT15529.1"/>
    </source>
</evidence>
<accession>A0A1J4KW31</accession>
<dbReference type="SUPFAM" id="SSF51161">
    <property type="entry name" value="Trimeric LpxA-like enzymes"/>
    <property type="match status" value="1"/>
</dbReference>
<dbReference type="InterPro" id="IPR001451">
    <property type="entry name" value="Hexapep"/>
</dbReference>
<proteinExistence type="predicted"/>
<dbReference type="GeneID" id="94825654"/>
<dbReference type="Gene3D" id="2.160.10.10">
    <property type="entry name" value="Hexapeptide repeat proteins"/>
    <property type="match status" value="1"/>
</dbReference>
<dbReference type="EMBL" id="MLAK01000217">
    <property type="protein sequence ID" value="OHT15529.1"/>
    <property type="molecule type" value="Genomic_DNA"/>
</dbReference>
<dbReference type="InterPro" id="IPR011004">
    <property type="entry name" value="Trimer_LpxA-like_sf"/>
</dbReference>
<keyword evidence="1" id="KW-0808">Transferase</keyword>
<dbReference type="VEuPathDB" id="TrichDB:TRFO_02859"/>
<reference evidence="2" key="1">
    <citation type="submission" date="2016-10" db="EMBL/GenBank/DDBJ databases">
        <authorList>
            <person name="Benchimol M."/>
            <person name="Almeida L.G."/>
            <person name="Vasconcelos A.T."/>
            <person name="Perreira-Neves A."/>
            <person name="Rosa I.A."/>
            <person name="Tasca T."/>
            <person name="Bogo M.R."/>
            <person name="de Souza W."/>
        </authorList>
    </citation>
    <scope>NUCLEOTIDE SEQUENCE [LARGE SCALE GENOMIC DNA]</scope>
    <source>
        <strain evidence="2">K</strain>
    </source>
</reference>
<dbReference type="Pfam" id="PF00132">
    <property type="entry name" value="Hexapep"/>
    <property type="match status" value="1"/>
</dbReference>
<gene>
    <name evidence="2" type="ORF">TRFO_02859</name>
</gene>
<dbReference type="RefSeq" id="XP_068368665.1">
    <property type="nucleotide sequence ID" value="XM_068490950.1"/>
</dbReference>
<dbReference type="Proteomes" id="UP000179807">
    <property type="component" value="Unassembled WGS sequence"/>
</dbReference>
<dbReference type="AlphaFoldDB" id="A0A1J4KW31"/>
<dbReference type="InterPro" id="IPR018357">
    <property type="entry name" value="Hexapep_transf_CS"/>
</dbReference>
<protein>
    <submittedName>
        <fullName evidence="2">Uncharacterized protein</fullName>
    </submittedName>
</protein>
<sequence length="761" mass="86183">MDGKLQETPTSVIIYNGDSEAPIVHLHRETKFQKIALNQYRRGFWLFNLEGNFPGNSIDLCISQKKGPSKSFIIPFSSIKSNFTFLNIKNGEGLMSFAEFHAFFNSAISNRKINFSFDSNDQLSDIDCFLSSFNEGYLVYALIFISCQPWYSLFHFNEGLSGILFKYLKNILFLYFFKRKTELETPNFKKFSCQTDICVIKPRFISAPELFSSCEAFVDTFFAFVREQLGSGFAFLVSTIFTSINAIHQIMNDDNHNDFQLFDSAPPLTYENSTHIDSIFSDLFAIAQTEKDFEFLYFTWLSVCTPSTKFQFKLPNFVNPSLEIVTNIIKARLLVSEVSLENLQNGLFSKIQNLDELTDQISNNDCFIPFEWLDSIKSALNITDELTFSAIIHNSLKMSISKHFLPYFANVSPNGALFYGNIDITNKVLQPGSILQENVDCGKCSMMMAGSVALSGSILSPNCYAPRNAVVLPLSGKKPIDPEAELQFPVELKKGITVGPHTFISKNVSVGSGTKIGANVFIGENVVIHKGCTIDDDEIIPNNFVIPTGFKYNQSVVEFSKSIPKVIEKSQTAFFKRLNGFVDLSMIIKTARHLIVNFLEKLSAFPAECGRQFAQNCDLLEFSEDFADSLYYIFGIHSLLFALEFWNEKKKSDKNLDISTESKLDTIILDISIKSFQNINQLTVDDFEEDMNSLFVLAVAQNFDIFKEKGVPPELIANAKKFIFELVDEVIVRLSVFRQQEKKKMVQTLHLIIDLTHEKLG</sequence>
<organism evidence="2 3">
    <name type="scientific">Tritrichomonas foetus</name>
    <dbReference type="NCBI Taxonomy" id="1144522"/>
    <lineage>
        <taxon>Eukaryota</taxon>
        <taxon>Metamonada</taxon>
        <taxon>Parabasalia</taxon>
        <taxon>Tritrichomonadida</taxon>
        <taxon>Tritrichomonadidae</taxon>
        <taxon>Tritrichomonas</taxon>
    </lineage>
</organism>